<feature type="chain" id="PRO_5036834736" evidence="2">
    <location>
        <begin position="24"/>
        <end position="186"/>
    </location>
</feature>
<dbReference type="AlphaFoldDB" id="A0A919F985"/>
<dbReference type="Proteomes" id="UP000623958">
    <property type="component" value="Unassembled WGS sequence"/>
</dbReference>
<proteinExistence type="predicted"/>
<feature type="signal peptide" evidence="2">
    <location>
        <begin position="1"/>
        <end position="23"/>
    </location>
</feature>
<reference evidence="3" key="1">
    <citation type="journal article" date="2014" name="Int. J. Syst. Evol. Microbiol.">
        <title>Complete genome sequence of Corynebacterium casei LMG S-19264T (=DSM 44701T), isolated from a smear-ripened cheese.</title>
        <authorList>
            <consortium name="US DOE Joint Genome Institute (JGI-PGF)"/>
            <person name="Walter F."/>
            <person name="Albersmeier A."/>
            <person name="Kalinowski J."/>
            <person name="Ruckert C."/>
        </authorList>
    </citation>
    <scope>NUCLEOTIDE SEQUENCE</scope>
    <source>
        <strain evidence="3">JCM 13306</strain>
    </source>
</reference>
<protein>
    <submittedName>
        <fullName evidence="3">Uncharacterized protein</fullName>
    </submittedName>
</protein>
<feature type="region of interest" description="Disordered" evidence="1">
    <location>
        <begin position="138"/>
        <end position="157"/>
    </location>
</feature>
<evidence type="ECO:0000256" key="1">
    <source>
        <dbReference type="SAM" id="MobiDB-lite"/>
    </source>
</evidence>
<keyword evidence="4" id="KW-1185">Reference proteome</keyword>
<reference evidence="3" key="2">
    <citation type="submission" date="2020-09" db="EMBL/GenBank/DDBJ databases">
        <authorList>
            <person name="Sun Q."/>
            <person name="Ohkuma M."/>
        </authorList>
    </citation>
    <scope>NUCLEOTIDE SEQUENCE</scope>
    <source>
        <strain evidence="3">JCM 13306</strain>
    </source>
</reference>
<accession>A0A919F985</accession>
<evidence type="ECO:0000256" key="2">
    <source>
        <dbReference type="SAM" id="SignalP"/>
    </source>
</evidence>
<evidence type="ECO:0000313" key="3">
    <source>
        <dbReference type="EMBL" id="GHH56636.1"/>
    </source>
</evidence>
<evidence type="ECO:0000313" key="4">
    <source>
        <dbReference type="Proteomes" id="UP000623958"/>
    </source>
</evidence>
<organism evidence="3 4">
    <name type="scientific">Xanthomonas boreopolis</name>
    <dbReference type="NCBI Taxonomy" id="86183"/>
    <lineage>
        <taxon>Bacteria</taxon>
        <taxon>Pseudomonadati</taxon>
        <taxon>Pseudomonadota</taxon>
        <taxon>Gammaproteobacteria</taxon>
        <taxon>Lysobacterales</taxon>
        <taxon>Lysobacteraceae</taxon>
        <taxon>Xanthomonas</taxon>
    </lineage>
</organism>
<gene>
    <name evidence="3" type="ORF">GCM10009090_26710</name>
</gene>
<keyword evidence="2" id="KW-0732">Signal</keyword>
<name>A0A919F985_9XANT</name>
<dbReference type="EMBL" id="BNBA01000022">
    <property type="protein sequence ID" value="GHH56636.1"/>
    <property type="molecule type" value="Genomic_DNA"/>
</dbReference>
<comment type="caution">
    <text evidence="3">The sequence shown here is derived from an EMBL/GenBank/DDBJ whole genome shotgun (WGS) entry which is preliminary data.</text>
</comment>
<sequence>MRSKLLAILFAAFAASAITQANAQSVTPYADYLFIGSYHMNNPGRDVHNTQADDVLSERRQREIAEAAGLIERYRPTRIMLEVDGEQQERIRQNYAESCKGSRPLGRSEAEQLGFRIACSQGSSPTRSTPWTRTAWVPSRTRRASTTRRPSNAISSRNNTRRFWRKEKSGLTTINAFSTRVPSWTC</sequence>